<evidence type="ECO:0000256" key="3">
    <source>
        <dbReference type="ARBA" id="ARBA00022833"/>
    </source>
</evidence>
<dbReference type="InterPro" id="IPR016024">
    <property type="entry name" value="ARM-type_fold"/>
</dbReference>
<dbReference type="STRING" id="1076256.A0A2H3BNU8"/>
<dbReference type="EMBL" id="KZ293425">
    <property type="protein sequence ID" value="PBK70594.1"/>
    <property type="molecule type" value="Genomic_DNA"/>
</dbReference>
<evidence type="ECO:0000259" key="6">
    <source>
        <dbReference type="PROSITE" id="PS50865"/>
    </source>
</evidence>
<gene>
    <name evidence="7" type="ORF">ARMSODRAFT_934273</name>
</gene>
<feature type="region of interest" description="Disordered" evidence="5">
    <location>
        <begin position="1"/>
        <end position="26"/>
    </location>
</feature>
<dbReference type="PRINTS" id="PR01875">
    <property type="entry name" value="ETOFAMILY"/>
</dbReference>
<dbReference type="Proteomes" id="UP000218334">
    <property type="component" value="Unassembled WGS sequence"/>
</dbReference>
<dbReference type="GO" id="GO:0008270">
    <property type="term" value="F:zinc ion binding"/>
    <property type="evidence" value="ECO:0007669"/>
    <property type="project" value="UniProtKB-KW"/>
</dbReference>
<evidence type="ECO:0000256" key="4">
    <source>
        <dbReference type="PROSITE-ProRule" id="PRU00134"/>
    </source>
</evidence>
<sequence length="706" mass="79165">MPGPSSQRSKKSKSKAKPSTAPASSTPDAYIGDIDNAVGWNIIVDILCEGLELPDLTTRSGLKKVHANFDSIYRRLDKTYVKHESNEKVTGGIAGIYGKMCADKILRDRLFEKGFLNRLLPLLHIQETRHVALRALSLITHHGGEDIRFEIARHSNELAKTLSKFPDDAAGSELVVSVLAHSVPAVVAYDTISPKPDIFRSLDMNIIIKEVTESMKRPSASTYLINHASELLSLSTLNCYDAFKQTPSALNFLVAGLRSADWAFRCTCLGGVIRFHRHEAEGDTRDMDPNKFMAAISRRFPSHINDVLLAYGPEQCETYMTLKATRDFQDAMMKCAQDHDLYRLGLSIAPIILRTEYSVANGMFESENPVTGRREIVDIGLPFTMWGDSLPHCAKAIRAKGNPSEADIADILDVKYFIMKARLPEAVRLAQESLKRNPHCAYYHYAITLLADPVKGLRAAKKGLKCKQTSPFIHFQLLRRGVSHAVELGLQKLQEASRFDTVPWHEGVAFLTSAFEDSKTYIKQAPPDNRHMKYALYWNILLTLAIQGPDISVNLRELEKTRKQLQLADEISTFIGTPPPKTNERLAQETVVKLYTEAAQEWESTISNNDTEWEEIVTPERAEDDLQAWLEELHLDDPAVKANPSCLHPKITSNNVALYRCSWCGTPSAVLRKCSRCGQTRYCDAGCQKSHWVDHKRQCAQVSDVD</sequence>
<dbReference type="GO" id="GO:0003714">
    <property type="term" value="F:transcription corepressor activity"/>
    <property type="evidence" value="ECO:0007669"/>
    <property type="project" value="InterPro"/>
</dbReference>
<evidence type="ECO:0000313" key="8">
    <source>
        <dbReference type="Proteomes" id="UP000218334"/>
    </source>
</evidence>
<dbReference type="SUPFAM" id="SSF144232">
    <property type="entry name" value="HIT/MYND zinc finger-like"/>
    <property type="match status" value="1"/>
</dbReference>
<reference evidence="8" key="1">
    <citation type="journal article" date="2017" name="Nat. Ecol. Evol.">
        <title>Genome expansion and lineage-specific genetic innovations in the forest pathogenic fungi Armillaria.</title>
        <authorList>
            <person name="Sipos G."/>
            <person name="Prasanna A.N."/>
            <person name="Walter M.C."/>
            <person name="O'Connor E."/>
            <person name="Balint B."/>
            <person name="Krizsan K."/>
            <person name="Kiss B."/>
            <person name="Hess J."/>
            <person name="Varga T."/>
            <person name="Slot J."/>
            <person name="Riley R."/>
            <person name="Boka B."/>
            <person name="Rigling D."/>
            <person name="Barry K."/>
            <person name="Lee J."/>
            <person name="Mihaltcheva S."/>
            <person name="LaButti K."/>
            <person name="Lipzen A."/>
            <person name="Waldron R."/>
            <person name="Moloney N.M."/>
            <person name="Sperisen C."/>
            <person name="Kredics L."/>
            <person name="Vagvoelgyi C."/>
            <person name="Patrignani A."/>
            <person name="Fitzpatrick D."/>
            <person name="Nagy I."/>
            <person name="Doyle S."/>
            <person name="Anderson J.B."/>
            <person name="Grigoriev I.V."/>
            <person name="Gueldener U."/>
            <person name="Muensterkoetter M."/>
            <person name="Nagy L.G."/>
        </authorList>
    </citation>
    <scope>NUCLEOTIDE SEQUENCE [LARGE SCALE GENOMIC DNA]</scope>
    <source>
        <strain evidence="8">28-4</strain>
    </source>
</reference>
<name>A0A2H3BNU8_9AGAR</name>
<dbReference type="InterPro" id="IPR013289">
    <property type="entry name" value="CBFA2T1/2/3"/>
</dbReference>
<feature type="compositionally biased region" description="Low complexity" evidence="5">
    <location>
        <begin position="17"/>
        <end position="26"/>
    </location>
</feature>
<keyword evidence="1" id="KW-0479">Metal-binding</keyword>
<accession>A0A2H3BNU8</accession>
<keyword evidence="3" id="KW-0862">Zinc</keyword>
<dbReference type="Pfam" id="PF01753">
    <property type="entry name" value="zf-MYND"/>
    <property type="match status" value="1"/>
</dbReference>
<evidence type="ECO:0000256" key="1">
    <source>
        <dbReference type="ARBA" id="ARBA00022723"/>
    </source>
</evidence>
<feature type="domain" description="MYND-type" evidence="6">
    <location>
        <begin position="661"/>
        <end position="699"/>
    </location>
</feature>
<organism evidence="7 8">
    <name type="scientific">Armillaria solidipes</name>
    <dbReference type="NCBI Taxonomy" id="1076256"/>
    <lineage>
        <taxon>Eukaryota</taxon>
        <taxon>Fungi</taxon>
        <taxon>Dikarya</taxon>
        <taxon>Basidiomycota</taxon>
        <taxon>Agaricomycotina</taxon>
        <taxon>Agaricomycetes</taxon>
        <taxon>Agaricomycetidae</taxon>
        <taxon>Agaricales</taxon>
        <taxon>Marasmiineae</taxon>
        <taxon>Physalacriaceae</taxon>
        <taxon>Armillaria</taxon>
    </lineage>
</organism>
<dbReference type="AlphaFoldDB" id="A0A2H3BNU8"/>
<evidence type="ECO:0000313" key="7">
    <source>
        <dbReference type="EMBL" id="PBK70594.1"/>
    </source>
</evidence>
<dbReference type="PROSITE" id="PS50865">
    <property type="entry name" value="ZF_MYND_2"/>
    <property type="match status" value="1"/>
</dbReference>
<dbReference type="Gene3D" id="6.10.140.2220">
    <property type="match status" value="1"/>
</dbReference>
<dbReference type="InterPro" id="IPR002893">
    <property type="entry name" value="Znf_MYND"/>
</dbReference>
<proteinExistence type="predicted"/>
<keyword evidence="2 4" id="KW-0863">Zinc-finger</keyword>
<dbReference type="SUPFAM" id="SSF48371">
    <property type="entry name" value="ARM repeat"/>
    <property type="match status" value="1"/>
</dbReference>
<protein>
    <recommendedName>
        <fullName evidence="6">MYND-type domain-containing protein</fullName>
    </recommendedName>
</protein>
<evidence type="ECO:0000256" key="2">
    <source>
        <dbReference type="ARBA" id="ARBA00022771"/>
    </source>
</evidence>
<keyword evidence="8" id="KW-1185">Reference proteome</keyword>
<dbReference type="PROSITE" id="PS01360">
    <property type="entry name" value="ZF_MYND_1"/>
    <property type="match status" value="1"/>
</dbReference>
<evidence type="ECO:0000256" key="5">
    <source>
        <dbReference type="SAM" id="MobiDB-lite"/>
    </source>
</evidence>